<dbReference type="PANTHER" id="PTHR33361:SF15">
    <property type="entry name" value="DUF885 FAMILY LIPOPROTEIN"/>
    <property type="match status" value="1"/>
</dbReference>
<reference evidence="1" key="1">
    <citation type="submission" date="2018-05" db="EMBL/GenBank/DDBJ databases">
        <authorList>
            <person name="Lanie J.A."/>
            <person name="Ng W.-L."/>
            <person name="Kazmierczak K.M."/>
            <person name="Andrzejewski T.M."/>
            <person name="Davidsen T.M."/>
            <person name="Wayne K.J."/>
            <person name="Tettelin H."/>
            <person name="Glass J.I."/>
            <person name="Rusch D."/>
            <person name="Podicherti R."/>
            <person name="Tsui H.-C.T."/>
            <person name="Winkler M.E."/>
        </authorList>
    </citation>
    <scope>NUCLEOTIDE SEQUENCE</scope>
</reference>
<sequence length="576" mass="66520">MNAINSVFVRFYMFLIAATLFFLPLVYAAEGDPRLVHLVTRFYQPSGDEIELIDGKSHTAFEARAKRTDQFLQALSKIDRSSLGTADRIDYDYFYAQLDNSMQKLQDIKIWKKRPSDYIPFNDFFAASLDQVVPWEERYTAMISALTSDLHDFKYGKENLVGPPPLWIERAVTLADNTLSFLDTEMLDIIVRAPNEILAGKMQKAADAYRHQLQEFRTFLVEDLKPGKIGELAVGKQEYERLLRNHFLNYSVDELVTIGTKLYKETEQLMQHTAAQIDSNKTWQQLIEENRMDHMDPWNLYTDLAREAARAKVLVYKEIVSVPDGVIEEYRYVRRAHPETIPRGASGIGPFGFTHNDRYVGYYSLPSIDQYNTWPRKSEFLQDWSRAWYIAQQIPHEVYPGHHFAIFMTGKNQRPARQLAGSAPYTDVSSTMSEGWAVYAEELMYNHGYLNDEPRLFLGHLQHRLWRIARIILDPQFHTGLIDYEYMVDFFEGTGTSRGQAHVEATQITNIPAHDVGYYMGVVEIKALKEEYRDILGSDQFDSKEFNTTLLLKGNVPIALIRPEMLEHARSLAGKN</sequence>
<dbReference type="AlphaFoldDB" id="A0A381YBW0"/>
<gene>
    <name evidence="1" type="ORF">METZ01_LOCUS126935</name>
</gene>
<organism evidence="1">
    <name type="scientific">marine metagenome</name>
    <dbReference type="NCBI Taxonomy" id="408172"/>
    <lineage>
        <taxon>unclassified sequences</taxon>
        <taxon>metagenomes</taxon>
        <taxon>ecological metagenomes</taxon>
    </lineage>
</organism>
<evidence type="ECO:0000313" key="1">
    <source>
        <dbReference type="EMBL" id="SVA74081.1"/>
    </source>
</evidence>
<dbReference type="EMBL" id="UINC01017776">
    <property type="protein sequence ID" value="SVA74081.1"/>
    <property type="molecule type" value="Genomic_DNA"/>
</dbReference>
<name>A0A381YBW0_9ZZZZ</name>
<dbReference type="InterPro" id="IPR010281">
    <property type="entry name" value="DUF885"/>
</dbReference>
<proteinExistence type="predicted"/>
<evidence type="ECO:0008006" key="2">
    <source>
        <dbReference type="Google" id="ProtNLM"/>
    </source>
</evidence>
<protein>
    <recommendedName>
        <fullName evidence="2">DUF885 domain-containing protein</fullName>
    </recommendedName>
</protein>
<accession>A0A381YBW0</accession>
<dbReference type="Pfam" id="PF05960">
    <property type="entry name" value="DUF885"/>
    <property type="match status" value="1"/>
</dbReference>
<dbReference type="PANTHER" id="PTHR33361">
    <property type="entry name" value="GLR0591 PROTEIN"/>
    <property type="match status" value="1"/>
</dbReference>